<keyword evidence="8 9" id="KW-0472">Membrane</keyword>
<dbReference type="GO" id="GO:0005759">
    <property type="term" value="C:mitochondrial matrix"/>
    <property type="evidence" value="ECO:0007669"/>
    <property type="project" value="UniProtKB-ARBA"/>
</dbReference>
<dbReference type="NCBIfam" id="NF003465">
    <property type="entry name" value="PRK05089.1"/>
    <property type="match status" value="1"/>
</dbReference>
<keyword evidence="12" id="KW-1185">Reference proteome</keyword>
<evidence type="ECO:0000256" key="2">
    <source>
        <dbReference type="ARBA" id="ARBA00004141"/>
    </source>
</evidence>
<evidence type="ECO:0000256" key="4">
    <source>
        <dbReference type="ARBA" id="ARBA00008807"/>
    </source>
</evidence>
<sequence>MAMRRGNGSLRYSSIEHMRAVYRHRNRTTMYYALSVILGTVALSYGSVPLYKMICQTTGWGGQPIRAPNHGGTGDGDLASRLQPVTDAKRIRVTFNASVSDVLPWKFTPQQREVRVLPGETALAFYTATNRSNTDIIGVATYSVTPAQVAPYFSKIQCFCFEEQRLNAGESVDMPVFFYLDPDLLNDVNMKGVETVTLSYTFFKAKYEDNGQLKLLPLALQGLWSSRRITAYITGAAVAILTEPRVLLQTIYDDDDHPLEAIAIDEASGKIAACTDRLVRIYRPIGQDQDTLKWALKSSFDVERDGGTTPQCLPMSLSWGSSEELLVGHSALELYQTRSKPTRCWRKRLANAVRTASLSYDSAYIASVGHPDNVVKVWRRLSYGSDDVRFDFVCLAHPQPVVSVQWRRPCHLEQTIENALYTIATDNRLRVWTASDSHGQQLPHLWGTLDLVAPNARAVHYALMVHGRDFVTATEQAIENMRSPGQQDAAALQHLVEIANRNPEICIAFDGHGHMSAWALENIGNKVQKPKIFGFTNATSPCFEFLARRPPGTSPRADAFGQCILWKHKAGAGLVKTTLRRQVLVQHVGHVDRLCLLRQGRFVIFLQHERVSVWDCQRSKAALISEADYNAPGKPLCLVVLPRPDADDYHTAHVATVTSEKQGIVWKVKLPGHRAQNRQDVPRSKGPANGMVQSSIREFARFELDDPGELAYVLPVDPAGATPMTSGSLDVFARDVAVSYTRTGRVEFWTARVDQEQRKVGWLSTSSMETGVHEPALVSGSTLKTAALVDTGRSHLTIWDIRGARLEYSQGFENHQTIQDLDWTSTPDSQSILAVGFPHRVLLMSQMRFDYLNKGPAWAAVREINIRNISPYPIGDSTWLGDGHLVIGAGNQLYVHDRQFDVSGSVITGLQLPHEAGGTCDLFEVVQRLNGPLPVFHPQFLSQCLLAGKMSLVHRILVSLHRFLKFWIEGEELDDYLGIDLEEIYASASSSGGHGSVELYLARPVSNDDGDENFAEETAVAINEQLKQVMLPRLSDHEQIQLLDMVECVGLVEKQRRSMDENGARFMLFFRQHALRKERTNEMHLSWREINWAFHSDTQDILADYVSRQQQGAFLWGQARESGIFMWLADAAAVRTHFEVVARNEYTKSEQKNPVDCSLFYLALRKKTVLQGLWRMASWNREQQATQRLLANNFDDPKWKTAALKNAYALMSKRRFAYAAAFFLLADRLQDAVNVCLNQLEDVQLAVAVARVHGGDQSPVLRKLLEEEVLAMAAREGNRWLASWAFWMLHRRDMAVRALITPVFNVLETPVSAGLKSKLFLTDDPALVVLYSQLRQKSLQTLRGASKVTPQVEWAFVMHSARLYDRMGCDLLGLDLVRNWEFLKSPGGIARGLGGEIDPIMLVRRRSSLVVADLPLAKDGRSFTVRGVLVGLLVGLVICFSNMYFGLQTGWVSIMSMPASLLGFGFFKTLSRHLQFPFSPVENVLVQSVAGGMAIMPLGCGFVGVIPAMQYLLTPDEGGPLVLGLGKLIVWSLGLCYFGVVFAVPLRRQVLIRERLKFPSGFSTAVLISLLHGRATAASATSASNDGQNIPASFASLAAPVPRLRHASTAAADDDNDGVGEHDHARQRDWKKSLQLLGLAFLVSGLLTIATYFVPALRDVPIFGPVAAASWLWTLNPSLAYVGQGVIMGPATTLHMLLGTLLGWGLLSPLAKHRGWAPGPVDDWQTGSKGWIVWVSLAIMLADAVVSLGHIATRQVSTWLPAQERGWLRNMLGYGKQLATRRYGGYAAIRASEEGQHHLTASVSASCRDDSPFDADAVGEEKMDDAPPEQLISDRVVAVGLVLSVAFCVLCIHSVAGDLVPLYATVFAVFIALVLSIMGVRALGETDLNPVSGISKLAQLFFALIIPQSNKLSVLINLVAGAVSEAGALQAGDLMQDLKTGHLLGAAPKAQFWGQLIGATVGAVVSAFIYRLYTAVYEIPGPLFQAPTAYVWILTARLVTGQGLPPMAKEWATAFGVLFTIFTVLRIHHAHGKWRDLIPGGIAVAVGMYNVPSFTLARTTGGLLAWWWRRQGREDGTLIVLASGLVLGEGVMSIASLLMQSFRVPHL</sequence>
<feature type="transmembrane region" description="Helical" evidence="9">
    <location>
        <begin position="1952"/>
        <end position="1973"/>
    </location>
</feature>
<dbReference type="GO" id="GO:0005507">
    <property type="term" value="F:copper ion binding"/>
    <property type="evidence" value="ECO:0007669"/>
    <property type="project" value="InterPro"/>
</dbReference>
<organism evidence="11 12">
    <name type="scientific">Phyllachora maydis</name>
    <dbReference type="NCBI Taxonomy" id="1825666"/>
    <lineage>
        <taxon>Eukaryota</taxon>
        <taxon>Fungi</taxon>
        <taxon>Dikarya</taxon>
        <taxon>Ascomycota</taxon>
        <taxon>Pezizomycotina</taxon>
        <taxon>Sordariomycetes</taxon>
        <taxon>Sordariomycetidae</taxon>
        <taxon>Phyllachorales</taxon>
        <taxon>Phyllachoraceae</taxon>
        <taxon>Phyllachora</taxon>
    </lineage>
</organism>
<feature type="transmembrane region" description="Helical" evidence="9">
    <location>
        <begin position="1636"/>
        <end position="1654"/>
    </location>
</feature>
<dbReference type="GO" id="GO:0005743">
    <property type="term" value="C:mitochondrial inner membrane"/>
    <property type="evidence" value="ECO:0007669"/>
    <property type="project" value="UniProtKB-SubCell"/>
</dbReference>
<evidence type="ECO:0000256" key="8">
    <source>
        <dbReference type="ARBA" id="ARBA00023136"/>
    </source>
</evidence>
<dbReference type="GO" id="GO:0007035">
    <property type="term" value="P:vacuolar acidification"/>
    <property type="evidence" value="ECO:0007669"/>
    <property type="project" value="TreeGrafter"/>
</dbReference>
<dbReference type="GO" id="GO:0035673">
    <property type="term" value="F:oligopeptide transmembrane transporter activity"/>
    <property type="evidence" value="ECO:0007669"/>
    <property type="project" value="InterPro"/>
</dbReference>
<dbReference type="Gene3D" id="2.130.10.10">
    <property type="entry name" value="YVTN repeat-like/Quinoprotein amine dehydrogenase"/>
    <property type="match status" value="1"/>
</dbReference>
<dbReference type="InterPro" id="IPR007533">
    <property type="entry name" value="Cyt_c_oxidase_assmbl_CtaG"/>
</dbReference>
<evidence type="ECO:0000256" key="3">
    <source>
        <dbReference type="ARBA" id="ARBA00004243"/>
    </source>
</evidence>
<feature type="transmembrane region" description="Helical" evidence="9">
    <location>
        <begin position="1836"/>
        <end position="1856"/>
    </location>
</feature>
<comment type="function">
    <text evidence="1">Exerts its effect at some terminal stage of cytochrome c oxidase synthesis, probably by being involved in the insertion of the copper B into subunit I.</text>
</comment>
<dbReference type="InterPro" id="IPR015943">
    <property type="entry name" value="WD40/YVTN_repeat-like_dom_sf"/>
</dbReference>
<keyword evidence="5" id="KW-0813">Transport</keyword>
<dbReference type="EMBL" id="JAQQPM010000004">
    <property type="protein sequence ID" value="KAK2070900.1"/>
    <property type="molecule type" value="Genomic_DNA"/>
</dbReference>
<dbReference type="SUPFAM" id="SSF110111">
    <property type="entry name" value="Ctag/Cox11"/>
    <property type="match status" value="1"/>
</dbReference>
<feature type="transmembrane region" description="Helical" evidence="9">
    <location>
        <begin position="1731"/>
        <end position="1752"/>
    </location>
</feature>
<evidence type="ECO:0000256" key="9">
    <source>
        <dbReference type="SAM" id="Phobius"/>
    </source>
</evidence>
<feature type="transmembrane region" description="Helical" evidence="9">
    <location>
        <begin position="1694"/>
        <end position="1711"/>
    </location>
</feature>
<evidence type="ECO:0000259" key="10">
    <source>
        <dbReference type="Pfam" id="PF12234"/>
    </source>
</evidence>
<dbReference type="HAMAP" id="MF_00155">
    <property type="entry name" value="CtaG"/>
    <property type="match status" value="1"/>
</dbReference>
<feature type="transmembrane region" description="Helical" evidence="9">
    <location>
        <begin position="1862"/>
        <end position="1883"/>
    </location>
</feature>
<feature type="transmembrane region" description="Helical" evidence="9">
    <location>
        <begin position="1979"/>
        <end position="1999"/>
    </location>
</feature>
<dbReference type="Gene3D" id="2.60.370.10">
    <property type="entry name" value="Ctag/Cox11"/>
    <property type="match status" value="1"/>
</dbReference>
<dbReference type="Pfam" id="PF04442">
    <property type="entry name" value="CtaG_Cox11"/>
    <property type="match status" value="1"/>
</dbReference>
<dbReference type="InterPro" id="IPR004813">
    <property type="entry name" value="OPT"/>
</dbReference>
<accession>A0AAD9I5E2</accession>
<protein>
    <recommendedName>
        <fullName evidence="10">RAVE complex protein Rav1 C-terminal domain-containing protein</fullName>
    </recommendedName>
</protein>
<feature type="domain" description="RAVE complex protein Rav1 C-terminal" evidence="10">
    <location>
        <begin position="744"/>
        <end position="1376"/>
    </location>
</feature>
<dbReference type="Proteomes" id="UP001217918">
    <property type="component" value="Unassembled WGS sequence"/>
</dbReference>
<dbReference type="FunFam" id="2.60.370.10:FF:000001">
    <property type="entry name" value="COX11 cytochrome c oxidase assembly homolog"/>
    <property type="match status" value="1"/>
</dbReference>
<keyword evidence="7 9" id="KW-1133">Transmembrane helix</keyword>
<comment type="similarity">
    <text evidence="4">Belongs to the oligopeptide OPT transporter family.</text>
</comment>
<evidence type="ECO:0000313" key="12">
    <source>
        <dbReference type="Proteomes" id="UP001217918"/>
    </source>
</evidence>
<reference evidence="11" key="1">
    <citation type="journal article" date="2023" name="Mol. Plant Microbe Interact.">
        <title>Elucidating the Obligate Nature and Biological Capacity of an Invasive Fungal Corn Pathogen.</title>
        <authorList>
            <person name="MacCready J.S."/>
            <person name="Roggenkamp E.M."/>
            <person name="Gdanetz K."/>
            <person name="Chilvers M.I."/>
        </authorList>
    </citation>
    <scope>NUCLEOTIDE SEQUENCE</scope>
    <source>
        <strain evidence="11">PM02</strain>
    </source>
</reference>
<dbReference type="NCBIfam" id="TIGR00728">
    <property type="entry name" value="OPT_sfam"/>
    <property type="match status" value="1"/>
</dbReference>
<evidence type="ECO:0000313" key="11">
    <source>
        <dbReference type="EMBL" id="KAK2070900.1"/>
    </source>
</evidence>
<feature type="transmembrane region" description="Helical" evidence="9">
    <location>
        <begin position="29"/>
        <end position="48"/>
    </location>
</feature>
<evidence type="ECO:0000256" key="1">
    <source>
        <dbReference type="ARBA" id="ARBA00004007"/>
    </source>
</evidence>
<name>A0AAD9I5E2_9PEZI</name>
<proteinExistence type="inferred from homology"/>
<dbReference type="PANTHER" id="PTHR13950:SF9">
    <property type="entry name" value="RABCONNECTIN-3A"/>
    <property type="match status" value="1"/>
</dbReference>
<dbReference type="PANTHER" id="PTHR13950">
    <property type="entry name" value="RABCONNECTIN-RELATED"/>
    <property type="match status" value="1"/>
</dbReference>
<dbReference type="Pfam" id="PF03169">
    <property type="entry name" value="OPT"/>
    <property type="match status" value="1"/>
</dbReference>
<dbReference type="InterPro" id="IPR023471">
    <property type="entry name" value="CtaG/Cox11_dom_sf"/>
</dbReference>
<keyword evidence="6 9" id="KW-0812">Transmembrane</keyword>
<evidence type="ECO:0000256" key="7">
    <source>
        <dbReference type="ARBA" id="ARBA00022989"/>
    </source>
</evidence>
<dbReference type="InterPro" id="IPR052208">
    <property type="entry name" value="DmX-like/RAVE_component"/>
</dbReference>
<dbReference type="Pfam" id="PF12234">
    <property type="entry name" value="Rav1p_C"/>
    <property type="match status" value="1"/>
</dbReference>
<feature type="transmembrane region" description="Helical" evidence="9">
    <location>
        <begin position="1528"/>
        <end position="1546"/>
    </location>
</feature>
<feature type="transmembrane region" description="Helical" evidence="9">
    <location>
        <begin position="1483"/>
        <end position="1508"/>
    </location>
</feature>
<dbReference type="GO" id="GO:0043291">
    <property type="term" value="C:RAVE complex"/>
    <property type="evidence" value="ECO:0007669"/>
    <property type="project" value="TreeGrafter"/>
</dbReference>
<dbReference type="InterPro" id="IPR022033">
    <property type="entry name" value="Rav1p_C"/>
</dbReference>
<comment type="subcellular location">
    <subcellularLocation>
        <location evidence="2">Membrane</location>
        <topology evidence="2">Multi-pass membrane protein</topology>
    </subcellularLocation>
    <subcellularLocation>
        <location evidence="3">Mitochondrion inner membrane</location>
        <topology evidence="3">Single-pass membrane protein</topology>
        <orientation evidence="3">Intermembrane side</orientation>
    </subcellularLocation>
</comment>
<feature type="transmembrane region" description="Helical" evidence="9">
    <location>
        <begin position="2037"/>
        <end position="2057"/>
    </location>
</feature>
<evidence type="ECO:0000256" key="6">
    <source>
        <dbReference type="ARBA" id="ARBA00022692"/>
    </source>
</evidence>
<comment type="caution">
    <text evidence="11">The sequence shown here is derived from an EMBL/GenBank/DDBJ whole genome shotgun (WGS) entry which is preliminary data.</text>
</comment>
<feature type="transmembrane region" description="Helical" evidence="9">
    <location>
        <begin position="1423"/>
        <end position="1445"/>
    </location>
</feature>
<feature type="transmembrane region" description="Helical" evidence="9">
    <location>
        <begin position="2011"/>
        <end position="2031"/>
    </location>
</feature>
<gene>
    <name evidence="11" type="ORF">P8C59_005362</name>
</gene>
<dbReference type="InterPro" id="IPR036322">
    <property type="entry name" value="WD40_repeat_dom_sf"/>
</dbReference>
<evidence type="ECO:0000256" key="5">
    <source>
        <dbReference type="ARBA" id="ARBA00022448"/>
    </source>
</evidence>
<dbReference type="SUPFAM" id="SSF50978">
    <property type="entry name" value="WD40 repeat-like"/>
    <property type="match status" value="1"/>
</dbReference>
<feature type="transmembrane region" description="Helical" evidence="9">
    <location>
        <begin position="2078"/>
        <end position="2099"/>
    </location>
</feature>